<dbReference type="InterPro" id="IPR025507">
    <property type="entry name" value="DUF4394"/>
</dbReference>
<dbReference type="Gene3D" id="2.130.10.10">
    <property type="entry name" value="YVTN repeat-like/Quinoprotein amine dehydrogenase"/>
    <property type="match status" value="1"/>
</dbReference>
<protein>
    <submittedName>
        <fullName evidence="3">DUF4394 domain-containing protein</fullName>
    </submittedName>
</protein>
<evidence type="ECO:0000313" key="4">
    <source>
        <dbReference type="Proteomes" id="UP000515806"/>
    </source>
</evidence>
<feature type="domain" description="DUF4394" evidence="2">
    <location>
        <begin position="288"/>
        <end position="502"/>
    </location>
</feature>
<dbReference type="SUPFAM" id="SSF50998">
    <property type="entry name" value="Quinoprotein alcohol dehydrogenase-like"/>
    <property type="match status" value="1"/>
</dbReference>
<gene>
    <name evidence="3" type="ORF">H9L23_16005</name>
</gene>
<feature type="domain" description="DUF4394" evidence="2">
    <location>
        <begin position="54"/>
        <end position="272"/>
    </location>
</feature>
<sequence length="509" mass="52354">MIKTKHLIIVALLAIMTPILFSACKKDRNNDPEQETLTPGPDVNFYALTADSKLLLINAKNPNSITSQVTISGLQAGETILGIDFRPATGQLYGIGSTSRLYVIDPKTGTARSISAAPFTPALSGTSVGFDFNPTVDRIRLVTSSGQNLRLNPETGTVAATDGTINGVTNAKVASVAYTQNKAGASTTVLFDIDIANDKLHKQDPPNDGKLVEVGSLGFDAEEIGGFDINPDGTAALAALTVGGKSGLYAIDLNSGKAAKISNVDQQITGLAIPTEPVAYAVSNNNELVIFNPVAASPALVLKAITGIQAGESILGIDFRPVNGQLYAVGSTSRVYTINASSGAAVMVGTGPLATLLTATQIGFDFNPVADRIRIVGNNGQNFRIVPTDATLVVDTPISLGTATISGAAYTNNFTGATSTVLFDVDSTTDRLYKQDPPNAGTLVDVGALGVNIEANSGFDIGGTSGLAYGIFTVGGVQKLYSVNLTTGAATAGATISTAVRGFTLGLGF</sequence>
<evidence type="ECO:0000256" key="1">
    <source>
        <dbReference type="SAM" id="SignalP"/>
    </source>
</evidence>
<dbReference type="EMBL" id="CP060723">
    <property type="protein sequence ID" value="QNN40635.1"/>
    <property type="molecule type" value="Genomic_DNA"/>
</dbReference>
<keyword evidence="4" id="KW-1185">Reference proteome</keyword>
<feature type="chain" id="PRO_5028997826" evidence="1">
    <location>
        <begin position="23"/>
        <end position="509"/>
    </location>
</feature>
<evidence type="ECO:0000259" key="2">
    <source>
        <dbReference type="Pfam" id="PF14339"/>
    </source>
</evidence>
<dbReference type="KEGG" id="proe:H9L23_16005"/>
<dbReference type="RefSeq" id="WP_187591349.1">
    <property type="nucleotide sequence ID" value="NZ_CP060723.1"/>
</dbReference>
<evidence type="ECO:0000313" key="3">
    <source>
        <dbReference type="EMBL" id="QNN40635.1"/>
    </source>
</evidence>
<dbReference type="PROSITE" id="PS51257">
    <property type="entry name" value="PROKAR_LIPOPROTEIN"/>
    <property type="match status" value="1"/>
</dbReference>
<reference evidence="3 4" key="1">
    <citation type="submission" date="2020-08" db="EMBL/GenBank/DDBJ databases">
        <title>Genome sequence of Pedobacter roseus KACC 11594T.</title>
        <authorList>
            <person name="Hyun D.-W."/>
            <person name="Bae J.-W."/>
        </authorList>
    </citation>
    <scope>NUCLEOTIDE SEQUENCE [LARGE SCALE GENOMIC DNA]</scope>
    <source>
        <strain evidence="3 4">KACC 11594</strain>
    </source>
</reference>
<keyword evidence="1" id="KW-0732">Signal</keyword>
<dbReference type="InterPro" id="IPR015943">
    <property type="entry name" value="WD40/YVTN_repeat-like_dom_sf"/>
</dbReference>
<organism evidence="3 4">
    <name type="scientific">Pedobacter roseus</name>
    <dbReference type="NCBI Taxonomy" id="336820"/>
    <lineage>
        <taxon>Bacteria</taxon>
        <taxon>Pseudomonadati</taxon>
        <taxon>Bacteroidota</taxon>
        <taxon>Sphingobacteriia</taxon>
        <taxon>Sphingobacteriales</taxon>
        <taxon>Sphingobacteriaceae</taxon>
        <taxon>Pedobacter</taxon>
    </lineage>
</organism>
<name>A0A7G9QBB0_9SPHI</name>
<dbReference type="InterPro" id="IPR011047">
    <property type="entry name" value="Quinoprotein_ADH-like_sf"/>
</dbReference>
<dbReference type="Pfam" id="PF14339">
    <property type="entry name" value="DUF4394"/>
    <property type="match status" value="2"/>
</dbReference>
<proteinExistence type="predicted"/>
<dbReference type="Proteomes" id="UP000515806">
    <property type="component" value="Chromosome"/>
</dbReference>
<dbReference type="AlphaFoldDB" id="A0A7G9QBB0"/>
<feature type="signal peptide" evidence="1">
    <location>
        <begin position="1"/>
        <end position="22"/>
    </location>
</feature>
<accession>A0A7G9QBB0</accession>